<accession>A0A183IEF9</accession>
<keyword evidence="2" id="KW-1185">Reference proteome</keyword>
<protein>
    <submittedName>
        <fullName evidence="1 3">Uncharacterized protein</fullName>
    </submittedName>
</protein>
<gene>
    <name evidence="1" type="ORF">SBAD_LOCUS2003</name>
</gene>
<dbReference type="EMBL" id="UZAM01007040">
    <property type="protein sequence ID" value="VDO96179.1"/>
    <property type="molecule type" value="Genomic_DNA"/>
</dbReference>
<proteinExistence type="predicted"/>
<evidence type="ECO:0000313" key="1">
    <source>
        <dbReference type="EMBL" id="VDO96179.1"/>
    </source>
</evidence>
<dbReference type="WBParaSite" id="SBAD_0000210301-mRNA-1">
    <property type="protein sequence ID" value="SBAD_0000210301-mRNA-1"/>
    <property type="gene ID" value="SBAD_0000210301"/>
</dbReference>
<dbReference type="Proteomes" id="UP000270296">
    <property type="component" value="Unassembled WGS sequence"/>
</dbReference>
<dbReference type="AlphaFoldDB" id="A0A183IEF9"/>
<reference evidence="1 2" key="2">
    <citation type="submission" date="2018-11" db="EMBL/GenBank/DDBJ databases">
        <authorList>
            <consortium name="Pathogen Informatics"/>
        </authorList>
    </citation>
    <scope>NUCLEOTIDE SEQUENCE [LARGE SCALE GENOMIC DNA]</scope>
</reference>
<sequence>MPAGPPVGRRCLVRRWCFKHAALRCDGDGIAGIFEKPPQGLRDKRQTDARGKNCTPKTTVAMNIKRCPITVIEAASFLCREARGSVETSTVTLCSLIVDSLASSLFHAVMFFAYFEVLQNVLLVPRKRPVTMISMLLTTVLVDEEIFGDDRPPCQPASAFVVSASDLPTGPPSYFHSFIHSLVVRQLFSCL</sequence>
<organism evidence="3">
    <name type="scientific">Soboliphyme baturini</name>
    <dbReference type="NCBI Taxonomy" id="241478"/>
    <lineage>
        <taxon>Eukaryota</taxon>
        <taxon>Metazoa</taxon>
        <taxon>Ecdysozoa</taxon>
        <taxon>Nematoda</taxon>
        <taxon>Enoplea</taxon>
        <taxon>Dorylaimia</taxon>
        <taxon>Dioctophymatida</taxon>
        <taxon>Dioctophymatoidea</taxon>
        <taxon>Soboliphymatidae</taxon>
        <taxon>Soboliphyme</taxon>
    </lineage>
</organism>
<name>A0A183IEF9_9BILA</name>
<evidence type="ECO:0000313" key="2">
    <source>
        <dbReference type="Proteomes" id="UP000270296"/>
    </source>
</evidence>
<reference evidence="3" key="1">
    <citation type="submission" date="2016-06" db="UniProtKB">
        <authorList>
            <consortium name="WormBaseParasite"/>
        </authorList>
    </citation>
    <scope>IDENTIFICATION</scope>
</reference>
<evidence type="ECO:0000313" key="3">
    <source>
        <dbReference type="WBParaSite" id="SBAD_0000210301-mRNA-1"/>
    </source>
</evidence>